<accession>A0ABS4W0W7</accession>
<evidence type="ECO:0000256" key="1">
    <source>
        <dbReference type="ARBA" id="ARBA00022801"/>
    </source>
</evidence>
<dbReference type="PANTHER" id="PTHR43798:SF31">
    <property type="entry name" value="AB HYDROLASE SUPERFAMILY PROTEIN YCLE"/>
    <property type="match status" value="1"/>
</dbReference>
<evidence type="ECO:0000259" key="3">
    <source>
        <dbReference type="Pfam" id="PF00561"/>
    </source>
</evidence>
<dbReference type="Proteomes" id="UP001519295">
    <property type="component" value="Unassembled WGS sequence"/>
</dbReference>
<dbReference type="InterPro" id="IPR029058">
    <property type="entry name" value="AB_hydrolase_fold"/>
</dbReference>
<protein>
    <submittedName>
        <fullName evidence="4">Pimeloyl-ACP methyl ester carboxylesterase</fullName>
    </submittedName>
</protein>
<keyword evidence="2" id="KW-0732">Signal</keyword>
<evidence type="ECO:0000313" key="5">
    <source>
        <dbReference type="Proteomes" id="UP001519295"/>
    </source>
</evidence>
<keyword evidence="1" id="KW-0378">Hydrolase</keyword>
<dbReference type="InterPro" id="IPR000073">
    <property type="entry name" value="AB_hydrolase_1"/>
</dbReference>
<name>A0ABS4W0W7_9PSEU</name>
<dbReference type="InterPro" id="IPR006311">
    <property type="entry name" value="TAT_signal"/>
</dbReference>
<comment type="caution">
    <text evidence="4">The sequence shown here is derived from an EMBL/GenBank/DDBJ whole genome shotgun (WGS) entry which is preliminary data.</text>
</comment>
<evidence type="ECO:0000256" key="2">
    <source>
        <dbReference type="SAM" id="SignalP"/>
    </source>
</evidence>
<dbReference type="PROSITE" id="PS51318">
    <property type="entry name" value="TAT"/>
    <property type="match status" value="1"/>
</dbReference>
<gene>
    <name evidence="4" type="ORF">JOF36_005512</name>
</gene>
<proteinExistence type="predicted"/>
<feature type="chain" id="PRO_5046581981" evidence="2">
    <location>
        <begin position="36"/>
        <end position="364"/>
    </location>
</feature>
<dbReference type="RefSeq" id="WP_210032392.1">
    <property type="nucleotide sequence ID" value="NZ_JAGINU010000001.1"/>
</dbReference>
<reference evidence="4 5" key="1">
    <citation type="submission" date="2021-03" db="EMBL/GenBank/DDBJ databases">
        <title>Sequencing the genomes of 1000 actinobacteria strains.</title>
        <authorList>
            <person name="Klenk H.-P."/>
        </authorList>
    </citation>
    <scope>NUCLEOTIDE SEQUENCE [LARGE SCALE GENOMIC DNA]</scope>
    <source>
        <strain evidence="4 5">DSM 45256</strain>
    </source>
</reference>
<organism evidence="4 5">
    <name type="scientific">Pseudonocardia parietis</name>
    <dbReference type="NCBI Taxonomy" id="570936"/>
    <lineage>
        <taxon>Bacteria</taxon>
        <taxon>Bacillati</taxon>
        <taxon>Actinomycetota</taxon>
        <taxon>Actinomycetes</taxon>
        <taxon>Pseudonocardiales</taxon>
        <taxon>Pseudonocardiaceae</taxon>
        <taxon>Pseudonocardia</taxon>
    </lineage>
</organism>
<dbReference type="Gene3D" id="3.40.50.1820">
    <property type="entry name" value="alpha/beta hydrolase"/>
    <property type="match status" value="1"/>
</dbReference>
<dbReference type="InterPro" id="IPR050266">
    <property type="entry name" value="AB_hydrolase_sf"/>
</dbReference>
<dbReference type="EMBL" id="JAGINU010000001">
    <property type="protein sequence ID" value="MBP2369816.1"/>
    <property type="molecule type" value="Genomic_DNA"/>
</dbReference>
<evidence type="ECO:0000313" key="4">
    <source>
        <dbReference type="EMBL" id="MBP2369816.1"/>
    </source>
</evidence>
<feature type="domain" description="AB hydrolase-1" evidence="3">
    <location>
        <begin position="109"/>
        <end position="197"/>
    </location>
</feature>
<keyword evidence="5" id="KW-1185">Reference proteome</keyword>
<sequence>MDVLSEPRRRARRGGLAALVAALAALVAVAAPAVAAPLAPAPAGACRVVAVPVAGGAQVEGDLCDPAGHPSPVLQLLVPGGTYARSYWDFPVGRTSAGEPLSYSRHMTAAGYSTLALDPLGVGGSSHPPSVTVTIQAQAEAIHRVVQAARAGALGATYPTVVLVGHSLGTLTGYVEATTYRDVDGIVASGTSHSPAAGAVAALFTHAVPAPLDPATRDEVPLDMGYISLPGARETFHAGGRTDPAVLRADEESRSPGPSAYLGTLAPYLAATPLLRTETLDVPVLVANGRGDAVFCRQGGYGSGTDCADAQALRAAEAPFFGPEAVLETYVLPDAGHILNLTPSASDWFAHATGWFTEHFPLDS</sequence>
<dbReference type="SUPFAM" id="SSF53474">
    <property type="entry name" value="alpha/beta-Hydrolases"/>
    <property type="match status" value="1"/>
</dbReference>
<dbReference type="PANTHER" id="PTHR43798">
    <property type="entry name" value="MONOACYLGLYCEROL LIPASE"/>
    <property type="match status" value="1"/>
</dbReference>
<dbReference type="Pfam" id="PF00561">
    <property type="entry name" value="Abhydrolase_1"/>
    <property type="match status" value="1"/>
</dbReference>
<feature type="signal peptide" evidence="2">
    <location>
        <begin position="1"/>
        <end position="35"/>
    </location>
</feature>